<evidence type="ECO:0000313" key="2">
    <source>
        <dbReference type="Proteomes" id="UP001152622"/>
    </source>
</evidence>
<dbReference type="Proteomes" id="UP001152622">
    <property type="component" value="Chromosome 4"/>
</dbReference>
<protein>
    <submittedName>
        <fullName evidence="1">Uncharacterized protein</fullName>
    </submittedName>
</protein>
<gene>
    <name evidence="1" type="ORF">SKAU_G00139530</name>
</gene>
<organism evidence="1 2">
    <name type="scientific">Synaphobranchus kaupii</name>
    <name type="common">Kaup's arrowtooth eel</name>
    <dbReference type="NCBI Taxonomy" id="118154"/>
    <lineage>
        <taxon>Eukaryota</taxon>
        <taxon>Metazoa</taxon>
        <taxon>Chordata</taxon>
        <taxon>Craniata</taxon>
        <taxon>Vertebrata</taxon>
        <taxon>Euteleostomi</taxon>
        <taxon>Actinopterygii</taxon>
        <taxon>Neopterygii</taxon>
        <taxon>Teleostei</taxon>
        <taxon>Anguilliformes</taxon>
        <taxon>Synaphobranchidae</taxon>
        <taxon>Synaphobranchus</taxon>
    </lineage>
</organism>
<proteinExistence type="predicted"/>
<dbReference type="EMBL" id="JAINUF010000004">
    <property type="protein sequence ID" value="KAJ8365122.1"/>
    <property type="molecule type" value="Genomic_DNA"/>
</dbReference>
<evidence type="ECO:0000313" key="1">
    <source>
        <dbReference type="EMBL" id="KAJ8365122.1"/>
    </source>
</evidence>
<accession>A0A9Q1FS14</accession>
<keyword evidence="2" id="KW-1185">Reference proteome</keyword>
<reference evidence="1" key="1">
    <citation type="journal article" date="2023" name="Science">
        <title>Genome structures resolve the early diversification of teleost fishes.</title>
        <authorList>
            <person name="Parey E."/>
            <person name="Louis A."/>
            <person name="Montfort J."/>
            <person name="Bouchez O."/>
            <person name="Roques C."/>
            <person name="Iampietro C."/>
            <person name="Lluch J."/>
            <person name="Castinel A."/>
            <person name="Donnadieu C."/>
            <person name="Desvignes T."/>
            <person name="Floi Bucao C."/>
            <person name="Jouanno E."/>
            <person name="Wen M."/>
            <person name="Mejri S."/>
            <person name="Dirks R."/>
            <person name="Jansen H."/>
            <person name="Henkel C."/>
            <person name="Chen W.J."/>
            <person name="Zahm M."/>
            <person name="Cabau C."/>
            <person name="Klopp C."/>
            <person name="Thompson A.W."/>
            <person name="Robinson-Rechavi M."/>
            <person name="Braasch I."/>
            <person name="Lecointre G."/>
            <person name="Bobe J."/>
            <person name="Postlethwait J.H."/>
            <person name="Berthelot C."/>
            <person name="Roest Crollius H."/>
            <person name="Guiguen Y."/>
        </authorList>
    </citation>
    <scope>NUCLEOTIDE SEQUENCE</scope>
    <source>
        <strain evidence="1">WJC10195</strain>
    </source>
</reference>
<sequence>MLGMNVITECCKALFQGGHPGVTAFGSTVSSKAKKAWDQAFAVCRRIETELAPDGKVGVARLTRQNLVERRPLGSVYRIDPSEVHGERELILCAADPSTAEVFAAHDDDFGRTDAVKHQIPTGTAPPSRERIEESLTCLKQSRWYSTLDLHSGY</sequence>
<dbReference type="AlphaFoldDB" id="A0A9Q1FS14"/>
<comment type="caution">
    <text evidence="1">The sequence shown here is derived from an EMBL/GenBank/DDBJ whole genome shotgun (WGS) entry which is preliminary data.</text>
</comment>
<name>A0A9Q1FS14_SYNKA</name>